<dbReference type="PANTHER" id="PTHR47354:SF1">
    <property type="entry name" value="CARNITINE MONOOXYGENASE REDUCTASE SUBUNIT"/>
    <property type="match status" value="1"/>
</dbReference>
<feature type="domain" description="2Fe-2S ferredoxin-type" evidence="8">
    <location>
        <begin position="228"/>
        <end position="314"/>
    </location>
</feature>
<reference evidence="10" key="2">
    <citation type="submission" date="2020-09" db="EMBL/GenBank/DDBJ databases">
        <authorList>
            <person name="Sun Q."/>
            <person name="Zhou Y."/>
        </authorList>
    </citation>
    <scope>NUCLEOTIDE SEQUENCE</scope>
    <source>
        <strain evidence="10">CGMCC 1.15794</strain>
    </source>
</reference>
<dbReference type="InterPro" id="IPR017927">
    <property type="entry name" value="FAD-bd_FR_type"/>
</dbReference>
<dbReference type="InterPro" id="IPR036010">
    <property type="entry name" value="2Fe-2S_ferredoxin-like_sf"/>
</dbReference>
<evidence type="ECO:0000259" key="9">
    <source>
        <dbReference type="PROSITE" id="PS51384"/>
    </source>
</evidence>
<feature type="domain" description="FAD-binding FR-type" evidence="9">
    <location>
        <begin position="5"/>
        <end position="107"/>
    </location>
</feature>
<keyword evidence="6" id="KW-0408">Iron</keyword>
<evidence type="ECO:0000256" key="2">
    <source>
        <dbReference type="ARBA" id="ARBA00022630"/>
    </source>
</evidence>
<evidence type="ECO:0000256" key="3">
    <source>
        <dbReference type="ARBA" id="ARBA00022714"/>
    </source>
</evidence>
<dbReference type="RefSeq" id="WP_229663231.1">
    <property type="nucleotide sequence ID" value="NZ_BMJY01000011.1"/>
</dbReference>
<dbReference type="EMBL" id="BMJY01000011">
    <property type="protein sequence ID" value="GGH46881.1"/>
    <property type="molecule type" value="Genomic_DNA"/>
</dbReference>
<dbReference type="PROSITE" id="PS00197">
    <property type="entry name" value="2FE2S_FER_1"/>
    <property type="match status" value="1"/>
</dbReference>
<comment type="cofactor">
    <cofactor evidence="1">
        <name>FAD</name>
        <dbReference type="ChEBI" id="CHEBI:57692"/>
    </cofactor>
</comment>
<keyword evidence="7" id="KW-0411">Iron-sulfur</keyword>
<dbReference type="InterPro" id="IPR039261">
    <property type="entry name" value="FNR_nucleotide-bd"/>
</dbReference>
<sequence>MRGRDGMLPLIVREIAPQTPSIVSIRLEDPAGAPLPAWEAGAHIDVQLVTRHERQYSLCGDPADASGYRIAVLREELSRGASHYIHSFLRVGARVYVRSPRNMFPLADARSYLLLAGGIGITPMLAMARELAARNADWRLLYLVRTRNDVAFAEELAGFGERVQVHVSGESSRIDIAEVLGSLAAGTDVYACGPARLVDALEERAALLPRGSALHVERFEPALRQFRPNVPFTLVCAASDVTVEVPAESSMLHALGGAGIELPASCLRGVCGSCAVPLLEGQAEHRDSLGADDASGIVYPCVSRALGPTLVIDA</sequence>
<evidence type="ECO:0000256" key="6">
    <source>
        <dbReference type="ARBA" id="ARBA00023004"/>
    </source>
</evidence>
<dbReference type="PROSITE" id="PS51085">
    <property type="entry name" value="2FE2S_FER_2"/>
    <property type="match status" value="1"/>
</dbReference>
<evidence type="ECO:0000313" key="10">
    <source>
        <dbReference type="EMBL" id="GGH46881.1"/>
    </source>
</evidence>
<name>A0A917IF54_9MICO</name>
<dbReference type="InterPro" id="IPR050415">
    <property type="entry name" value="MRET"/>
</dbReference>
<evidence type="ECO:0000256" key="7">
    <source>
        <dbReference type="ARBA" id="ARBA00023014"/>
    </source>
</evidence>
<dbReference type="Pfam" id="PF00175">
    <property type="entry name" value="NAD_binding_1"/>
    <property type="match status" value="1"/>
</dbReference>
<keyword evidence="4" id="KW-0479">Metal-binding</keyword>
<evidence type="ECO:0000256" key="5">
    <source>
        <dbReference type="ARBA" id="ARBA00023002"/>
    </source>
</evidence>
<keyword evidence="2" id="KW-0285">Flavoprotein</keyword>
<dbReference type="InterPro" id="IPR006058">
    <property type="entry name" value="2Fe2S_fd_BS"/>
</dbReference>
<reference evidence="10" key="1">
    <citation type="journal article" date="2014" name="Int. J. Syst. Evol. Microbiol.">
        <title>Complete genome sequence of Corynebacterium casei LMG S-19264T (=DSM 44701T), isolated from a smear-ripened cheese.</title>
        <authorList>
            <consortium name="US DOE Joint Genome Institute (JGI-PGF)"/>
            <person name="Walter F."/>
            <person name="Albersmeier A."/>
            <person name="Kalinowski J."/>
            <person name="Ruckert C."/>
        </authorList>
    </citation>
    <scope>NUCLEOTIDE SEQUENCE</scope>
    <source>
        <strain evidence="10">CGMCC 1.15794</strain>
    </source>
</reference>
<dbReference type="GO" id="GO:0016491">
    <property type="term" value="F:oxidoreductase activity"/>
    <property type="evidence" value="ECO:0007669"/>
    <property type="project" value="UniProtKB-KW"/>
</dbReference>
<dbReference type="SUPFAM" id="SSF54292">
    <property type="entry name" value="2Fe-2S ferredoxin-like"/>
    <property type="match status" value="1"/>
</dbReference>
<dbReference type="InterPro" id="IPR001433">
    <property type="entry name" value="OxRdtase_FAD/NAD-bd"/>
</dbReference>
<keyword evidence="5" id="KW-0560">Oxidoreductase</keyword>
<dbReference type="PRINTS" id="PR00409">
    <property type="entry name" value="PHDIOXRDTASE"/>
</dbReference>
<dbReference type="InterPro" id="IPR012675">
    <property type="entry name" value="Beta-grasp_dom_sf"/>
</dbReference>
<protein>
    <submittedName>
        <fullName evidence="10">Oxidoreductase</fullName>
    </submittedName>
</protein>
<dbReference type="SUPFAM" id="SSF52343">
    <property type="entry name" value="Ferredoxin reductase-like, C-terminal NADP-linked domain"/>
    <property type="match status" value="1"/>
</dbReference>
<gene>
    <name evidence="10" type="ORF">GCM10010921_23240</name>
</gene>
<dbReference type="Pfam" id="PF00111">
    <property type="entry name" value="Fer2"/>
    <property type="match status" value="1"/>
</dbReference>
<comment type="caution">
    <text evidence="10">The sequence shown here is derived from an EMBL/GenBank/DDBJ whole genome shotgun (WGS) entry which is preliminary data.</text>
</comment>
<dbReference type="Gene3D" id="2.40.30.10">
    <property type="entry name" value="Translation factors"/>
    <property type="match status" value="1"/>
</dbReference>
<keyword evidence="11" id="KW-1185">Reference proteome</keyword>
<dbReference type="CDD" id="cd00207">
    <property type="entry name" value="fer2"/>
    <property type="match status" value="1"/>
</dbReference>
<dbReference type="Gene3D" id="3.40.50.80">
    <property type="entry name" value="Nucleotide-binding domain of ferredoxin-NADP reductase (FNR) module"/>
    <property type="match status" value="1"/>
</dbReference>
<evidence type="ECO:0000259" key="8">
    <source>
        <dbReference type="PROSITE" id="PS51085"/>
    </source>
</evidence>
<accession>A0A917IF54</accession>
<evidence type="ECO:0000256" key="1">
    <source>
        <dbReference type="ARBA" id="ARBA00001974"/>
    </source>
</evidence>
<keyword evidence="3" id="KW-0001">2Fe-2S</keyword>
<dbReference type="GO" id="GO:0046872">
    <property type="term" value="F:metal ion binding"/>
    <property type="evidence" value="ECO:0007669"/>
    <property type="project" value="UniProtKB-KW"/>
</dbReference>
<dbReference type="PANTHER" id="PTHR47354">
    <property type="entry name" value="NADH OXIDOREDUCTASE HCR"/>
    <property type="match status" value="1"/>
</dbReference>
<dbReference type="Proteomes" id="UP000657592">
    <property type="component" value="Unassembled WGS sequence"/>
</dbReference>
<evidence type="ECO:0000313" key="11">
    <source>
        <dbReference type="Proteomes" id="UP000657592"/>
    </source>
</evidence>
<dbReference type="InterPro" id="IPR017938">
    <property type="entry name" value="Riboflavin_synthase-like_b-brl"/>
</dbReference>
<dbReference type="PROSITE" id="PS51384">
    <property type="entry name" value="FAD_FR"/>
    <property type="match status" value="1"/>
</dbReference>
<dbReference type="Gene3D" id="3.10.20.30">
    <property type="match status" value="1"/>
</dbReference>
<evidence type="ECO:0000256" key="4">
    <source>
        <dbReference type="ARBA" id="ARBA00022723"/>
    </source>
</evidence>
<dbReference type="SUPFAM" id="SSF63380">
    <property type="entry name" value="Riboflavin synthase domain-like"/>
    <property type="match status" value="1"/>
</dbReference>
<dbReference type="AlphaFoldDB" id="A0A917IF54"/>
<dbReference type="CDD" id="cd06185">
    <property type="entry name" value="PDR_like"/>
    <property type="match status" value="1"/>
</dbReference>
<dbReference type="InterPro" id="IPR001041">
    <property type="entry name" value="2Fe-2S_ferredoxin-type"/>
</dbReference>
<organism evidence="10 11">
    <name type="scientific">Microbacterium album</name>
    <dbReference type="NCBI Taxonomy" id="2053191"/>
    <lineage>
        <taxon>Bacteria</taxon>
        <taxon>Bacillati</taxon>
        <taxon>Actinomycetota</taxon>
        <taxon>Actinomycetes</taxon>
        <taxon>Micrococcales</taxon>
        <taxon>Microbacteriaceae</taxon>
        <taxon>Microbacterium</taxon>
    </lineage>
</organism>
<proteinExistence type="predicted"/>
<dbReference type="GO" id="GO:0051537">
    <property type="term" value="F:2 iron, 2 sulfur cluster binding"/>
    <property type="evidence" value="ECO:0007669"/>
    <property type="project" value="UniProtKB-KW"/>
</dbReference>